<protein>
    <submittedName>
        <fullName evidence="9">Salicylate hydroxylase-like protein</fullName>
    </submittedName>
</protein>
<evidence type="ECO:0000313" key="10">
    <source>
        <dbReference type="Proteomes" id="UP000298493"/>
    </source>
</evidence>
<dbReference type="InterPro" id="IPR005919">
    <property type="entry name" value="Pmev_kin_anim"/>
</dbReference>
<dbReference type="SUPFAM" id="SSF54373">
    <property type="entry name" value="FAD-linked reductases, C-terminal domain"/>
    <property type="match status" value="1"/>
</dbReference>
<dbReference type="AlphaFoldDB" id="A0A4Z1P2B6"/>
<keyword evidence="10" id="KW-1185">Reference proteome</keyword>
<sequence length="864" mass="95318">MAPKLIILVTGDIGAGKDYCARIWATELQLKGHTVCVVSISDEIKREYALETDADLSKLLDDRSYKEQHRSALTEFWKRRVQEQPRLPEEHFLRVVNDAAGVDILIVTGMRDEAPIATFSYLVPESRVLDVRVESSKETMQTRLGPSEYSDDSGNSLSNNASSELDYRPSFTFINETNGTSSASKFAGARLISYLDTYFDKLANMVRLVSDFPRPGIEFRHVLGIADQPGGLDLCTSILQLHFAGKWSKVDAVIAPEVGGIVFASALALKVGIPLCLVREGGKLPSPVVSVPKPKSYITTTLDESRGIAVNEVVVEDKTLEMERNVVSKSESVVVVDDVLSTGKTLCAVLKLLKEAGVGLDKVSVMVVAEFPKHRGRKMLRQRGFGIVATDAQATDDYQVKEQGRARKSKAFIMAEARMDLHICIAGAGMGGLASALTLAKNGFTNIHVYETASDLGFVGAGIQLAVNMARILDRLGCWSEIEKEGTDIQETSIRQGSTNAELAHVNMSYIRKEYSHPHMTGHRASLAGGLYAGCQKEKDKITFHFQSRLISIQSFGPQPRFTIEPRGGGKPYEVTCHIFLACDGIKSITREAMLKDLNIDASVIDTNQAAYRIMLDRKDMEHDPELMELINMNGNVRWIGERRHIIAYPVSNHTVYNLSTCQPDTHFAAATNETYTTKGSKPDMLRTFEDFAPIVQKMLNLVPDGEVCEWKLRVHAPLPTWIHHSTALLGDASHPTLPHLNQGAAQAIEDAAVIGVCLQKLPDTTPESINKALLVFQEIRKSRAELLVDLAAQSGRNLHLGEGKAKEERDAAFKAAGAGGKIPDKWADKDVQKMIYGFDAWEETERRFDEVFKGLSEKGAREF</sequence>
<comment type="caution">
    <text evidence="9">The sequence shown here is derived from an EMBL/GenBank/DDBJ whole genome shotgun (WGS) entry which is preliminary data.</text>
</comment>
<dbReference type="GO" id="GO:0004497">
    <property type="term" value="F:monooxygenase activity"/>
    <property type="evidence" value="ECO:0007669"/>
    <property type="project" value="UniProtKB-KW"/>
</dbReference>
<dbReference type="UniPathway" id="UPA00057">
    <property type="reaction ID" value="UER00099"/>
</dbReference>
<dbReference type="GO" id="GO:0019287">
    <property type="term" value="P:isopentenyl diphosphate biosynthetic process, mevalonate pathway"/>
    <property type="evidence" value="ECO:0007669"/>
    <property type="project" value="UniProtKB-UniPathway"/>
</dbReference>
<evidence type="ECO:0000256" key="1">
    <source>
        <dbReference type="ARBA" id="ARBA00007992"/>
    </source>
</evidence>
<dbReference type="SUPFAM" id="SSF53271">
    <property type="entry name" value="PRTase-like"/>
    <property type="match status" value="1"/>
</dbReference>
<dbReference type="Pfam" id="PF04275">
    <property type="entry name" value="P-mevalo_kinase"/>
    <property type="match status" value="1"/>
</dbReference>
<organism evidence="9 10">
    <name type="scientific">Venturia nashicola</name>
    <dbReference type="NCBI Taxonomy" id="86259"/>
    <lineage>
        <taxon>Eukaryota</taxon>
        <taxon>Fungi</taxon>
        <taxon>Dikarya</taxon>
        <taxon>Ascomycota</taxon>
        <taxon>Pezizomycotina</taxon>
        <taxon>Dothideomycetes</taxon>
        <taxon>Pleosporomycetidae</taxon>
        <taxon>Venturiales</taxon>
        <taxon>Venturiaceae</taxon>
        <taxon>Venturia</taxon>
    </lineage>
</organism>
<accession>A0A4Z1P2B6</accession>
<evidence type="ECO:0000256" key="5">
    <source>
        <dbReference type="ARBA" id="ARBA00023033"/>
    </source>
</evidence>
<evidence type="ECO:0000259" key="8">
    <source>
        <dbReference type="Pfam" id="PF01494"/>
    </source>
</evidence>
<dbReference type="InterPro" id="IPR029057">
    <property type="entry name" value="PRTase-like"/>
</dbReference>
<dbReference type="InterPro" id="IPR000836">
    <property type="entry name" value="PRTase_dom"/>
</dbReference>
<keyword evidence="3" id="KW-0274">FAD</keyword>
<dbReference type="InterPro" id="IPR036188">
    <property type="entry name" value="FAD/NAD-bd_sf"/>
</dbReference>
<dbReference type="GO" id="GO:0006695">
    <property type="term" value="P:cholesterol biosynthetic process"/>
    <property type="evidence" value="ECO:0007669"/>
    <property type="project" value="InterPro"/>
</dbReference>
<dbReference type="InterPro" id="IPR027417">
    <property type="entry name" value="P-loop_NTPase"/>
</dbReference>
<dbReference type="FunFam" id="3.50.50.60:FF:000115">
    <property type="entry name" value="Salicylate hydroxylase, putative"/>
    <property type="match status" value="1"/>
</dbReference>
<name>A0A4Z1P2B6_9PEZI</name>
<dbReference type="InterPro" id="IPR002938">
    <property type="entry name" value="FAD-bd"/>
</dbReference>
<dbReference type="PANTHER" id="PTHR13789">
    <property type="entry name" value="MONOOXYGENASE"/>
    <property type="match status" value="1"/>
</dbReference>
<feature type="domain" description="Phosphoribosyltransferase" evidence="7">
    <location>
        <begin position="225"/>
        <end position="390"/>
    </location>
</feature>
<dbReference type="GO" id="GO:0004631">
    <property type="term" value="F:phosphomevalonate kinase activity"/>
    <property type="evidence" value="ECO:0007669"/>
    <property type="project" value="InterPro"/>
</dbReference>
<evidence type="ECO:0000313" key="9">
    <source>
        <dbReference type="EMBL" id="TID20313.1"/>
    </source>
</evidence>
<dbReference type="Proteomes" id="UP000298493">
    <property type="component" value="Unassembled WGS sequence"/>
</dbReference>
<dbReference type="GO" id="GO:0071949">
    <property type="term" value="F:FAD binding"/>
    <property type="evidence" value="ECO:0007669"/>
    <property type="project" value="InterPro"/>
</dbReference>
<dbReference type="Pfam" id="PF00156">
    <property type="entry name" value="Pribosyltran"/>
    <property type="match status" value="1"/>
</dbReference>
<dbReference type="PANTHER" id="PTHR13789:SF147">
    <property type="entry name" value="PUTATIVE (AFU_ORTHOLOGUE AFUA_2G01950)-RELATED"/>
    <property type="match status" value="1"/>
</dbReference>
<evidence type="ECO:0000256" key="6">
    <source>
        <dbReference type="SAM" id="MobiDB-lite"/>
    </source>
</evidence>
<dbReference type="InterPro" id="IPR050493">
    <property type="entry name" value="FAD-dep_Monooxygenase_BioMet"/>
</dbReference>
<dbReference type="CDD" id="cd06223">
    <property type="entry name" value="PRTases_typeI"/>
    <property type="match status" value="1"/>
</dbReference>
<reference evidence="9 10" key="1">
    <citation type="submission" date="2019-04" db="EMBL/GenBank/DDBJ databases">
        <title>High contiguity whole genome sequence and gene annotation resource for two Venturia nashicola isolates.</title>
        <authorList>
            <person name="Prokchorchik M."/>
            <person name="Won K."/>
            <person name="Lee Y."/>
            <person name="Choi E.D."/>
            <person name="Segonzac C."/>
            <person name="Sohn K.H."/>
        </authorList>
    </citation>
    <scope>NUCLEOTIDE SEQUENCE [LARGE SCALE GENOMIC DNA]</scope>
    <source>
        <strain evidence="9 10">PRI2</strain>
    </source>
</reference>
<dbReference type="EMBL" id="SNSC02000011">
    <property type="protein sequence ID" value="TID20313.1"/>
    <property type="molecule type" value="Genomic_DNA"/>
</dbReference>
<dbReference type="Gene3D" id="3.40.50.2020">
    <property type="match status" value="1"/>
</dbReference>
<dbReference type="SUPFAM" id="SSF51905">
    <property type="entry name" value="FAD/NAD(P)-binding domain"/>
    <property type="match status" value="1"/>
</dbReference>
<dbReference type="Gene3D" id="3.50.50.60">
    <property type="entry name" value="FAD/NAD(P)-binding domain"/>
    <property type="match status" value="1"/>
</dbReference>
<keyword evidence="5" id="KW-0503">Monooxygenase</keyword>
<comment type="similarity">
    <text evidence="1">Belongs to the paxM FAD-dependent monooxygenase family.</text>
</comment>
<keyword evidence="2" id="KW-0285">Flavoprotein</keyword>
<feature type="domain" description="FAD-binding" evidence="8">
    <location>
        <begin position="422"/>
        <end position="789"/>
    </location>
</feature>
<gene>
    <name evidence="9" type="ORF">E6O75_ATG07773</name>
</gene>
<evidence type="ECO:0000256" key="3">
    <source>
        <dbReference type="ARBA" id="ARBA00022827"/>
    </source>
</evidence>
<evidence type="ECO:0000259" key="7">
    <source>
        <dbReference type="Pfam" id="PF00156"/>
    </source>
</evidence>
<dbReference type="STRING" id="86259.A0A4Z1P2B6"/>
<keyword evidence="4" id="KW-0560">Oxidoreductase</keyword>
<evidence type="ECO:0000256" key="2">
    <source>
        <dbReference type="ARBA" id="ARBA00022630"/>
    </source>
</evidence>
<dbReference type="GO" id="GO:0005737">
    <property type="term" value="C:cytoplasm"/>
    <property type="evidence" value="ECO:0007669"/>
    <property type="project" value="InterPro"/>
</dbReference>
<dbReference type="Pfam" id="PF01494">
    <property type="entry name" value="FAD_binding_3"/>
    <property type="match status" value="1"/>
</dbReference>
<feature type="region of interest" description="Disordered" evidence="6">
    <location>
        <begin position="134"/>
        <end position="162"/>
    </location>
</feature>
<dbReference type="Gene3D" id="3.40.50.300">
    <property type="entry name" value="P-loop containing nucleotide triphosphate hydrolases"/>
    <property type="match status" value="1"/>
</dbReference>
<feature type="compositionally biased region" description="Polar residues" evidence="6">
    <location>
        <begin position="152"/>
        <end position="162"/>
    </location>
</feature>
<dbReference type="PRINTS" id="PR00420">
    <property type="entry name" value="RNGMNOXGNASE"/>
</dbReference>
<proteinExistence type="inferred from homology"/>
<evidence type="ECO:0000256" key="4">
    <source>
        <dbReference type="ARBA" id="ARBA00023002"/>
    </source>
</evidence>